<comment type="pathway">
    <text evidence="4">Cofactor biosynthesis; adenosylcobalamin biosynthesis; adenosylcobalamin from cob(II)yrinate a,c-diamide: step 2/7.</text>
</comment>
<evidence type="ECO:0000313" key="6">
    <source>
        <dbReference type="EMBL" id="ACZ18788.1"/>
    </source>
</evidence>
<dbReference type="HOGENOM" id="CLU_083486_0_1_0"/>
<dbReference type="AlphaFoldDB" id="D1B935"/>
<protein>
    <recommendedName>
        <fullName evidence="4">Corrinoid adenosyltransferase</fullName>
        <ecNumber evidence="4">2.5.1.17</ecNumber>
    </recommendedName>
    <alternativeName>
        <fullName evidence="4">Cob(II)alamin adenosyltransferase</fullName>
    </alternativeName>
    <alternativeName>
        <fullName evidence="4">Cob(II)yrinic acid a,c-diamide adenosyltransferase</fullName>
    </alternativeName>
    <alternativeName>
        <fullName evidence="4">Cobinamide/cobalamin adenosyltransferase</fullName>
    </alternativeName>
</protein>
<comment type="catalytic activity">
    <reaction evidence="4">
        <text>2 cob(II)alamin + reduced [electron-transfer flavoprotein] + 2 ATP = 2 adenosylcob(III)alamin + 2 triphosphate + oxidized [electron-transfer flavoprotein] + 3 H(+)</text>
        <dbReference type="Rhea" id="RHEA:28671"/>
        <dbReference type="Rhea" id="RHEA-COMP:10685"/>
        <dbReference type="Rhea" id="RHEA-COMP:10686"/>
        <dbReference type="ChEBI" id="CHEBI:15378"/>
        <dbReference type="ChEBI" id="CHEBI:16304"/>
        <dbReference type="ChEBI" id="CHEBI:18036"/>
        <dbReference type="ChEBI" id="CHEBI:18408"/>
        <dbReference type="ChEBI" id="CHEBI:30616"/>
        <dbReference type="ChEBI" id="CHEBI:57692"/>
        <dbReference type="ChEBI" id="CHEBI:58307"/>
        <dbReference type="EC" id="2.5.1.17"/>
    </reaction>
</comment>
<evidence type="ECO:0000313" key="7">
    <source>
        <dbReference type="Proteomes" id="UP000002030"/>
    </source>
</evidence>
<dbReference type="GO" id="GO:0005524">
    <property type="term" value="F:ATP binding"/>
    <property type="evidence" value="ECO:0007669"/>
    <property type="project" value="UniProtKB-UniRule"/>
</dbReference>
<dbReference type="EnsemblBacteria" id="ACZ18788">
    <property type="protein sequence ID" value="ACZ18788"/>
    <property type="gene ID" value="Taci_0552"/>
</dbReference>
<dbReference type="Gene3D" id="1.20.1200.10">
    <property type="entry name" value="Cobalamin adenosyltransferase-like"/>
    <property type="match status" value="1"/>
</dbReference>
<comment type="catalytic activity">
    <reaction evidence="4">
        <text>2 cob(II)yrinate a,c diamide + reduced [electron-transfer flavoprotein] + 2 ATP = 2 adenosylcob(III)yrinate a,c-diamide + 2 triphosphate + oxidized [electron-transfer flavoprotein] + 3 H(+)</text>
        <dbReference type="Rhea" id="RHEA:11528"/>
        <dbReference type="Rhea" id="RHEA-COMP:10685"/>
        <dbReference type="Rhea" id="RHEA-COMP:10686"/>
        <dbReference type="ChEBI" id="CHEBI:15378"/>
        <dbReference type="ChEBI" id="CHEBI:18036"/>
        <dbReference type="ChEBI" id="CHEBI:30616"/>
        <dbReference type="ChEBI" id="CHEBI:57692"/>
        <dbReference type="ChEBI" id="CHEBI:58307"/>
        <dbReference type="ChEBI" id="CHEBI:58503"/>
        <dbReference type="ChEBI" id="CHEBI:58537"/>
        <dbReference type="EC" id="2.5.1.17"/>
    </reaction>
</comment>
<evidence type="ECO:0000256" key="1">
    <source>
        <dbReference type="ARBA" id="ARBA00022679"/>
    </source>
</evidence>
<dbReference type="GO" id="GO:0008817">
    <property type="term" value="F:corrinoid adenosyltransferase activity"/>
    <property type="evidence" value="ECO:0007669"/>
    <property type="project" value="UniProtKB-UniRule"/>
</dbReference>
<feature type="domain" description="Cobalamin adenosyltransferase-like" evidence="5">
    <location>
        <begin position="6"/>
        <end position="161"/>
    </location>
</feature>
<dbReference type="InterPro" id="IPR016030">
    <property type="entry name" value="CblAdoTrfase-like"/>
</dbReference>
<keyword evidence="4" id="KW-0169">Cobalamin biosynthesis</keyword>
<keyword evidence="3 4" id="KW-0067">ATP-binding</keyword>
<dbReference type="KEGG" id="tai:Taci_0552"/>
<keyword evidence="1 4" id="KW-0808">Transferase</keyword>
<evidence type="ECO:0000256" key="3">
    <source>
        <dbReference type="ARBA" id="ARBA00022840"/>
    </source>
</evidence>
<dbReference type="SUPFAM" id="SSF89028">
    <property type="entry name" value="Cobalamin adenosyltransferase-like"/>
    <property type="match status" value="1"/>
</dbReference>
<evidence type="ECO:0000256" key="4">
    <source>
        <dbReference type="RuleBase" id="RU366026"/>
    </source>
</evidence>
<evidence type="ECO:0000256" key="2">
    <source>
        <dbReference type="ARBA" id="ARBA00022741"/>
    </source>
</evidence>
<dbReference type="OrthoDB" id="9778896at2"/>
<dbReference type="PANTHER" id="PTHR12213">
    <property type="entry name" value="CORRINOID ADENOSYLTRANSFERASE"/>
    <property type="match status" value="1"/>
</dbReference>
<dbReference type="UniPathway" id="UPA00148">
    <property type="reaction ID" value="UER00233"/>
</dbReference>
<dbReference type="InterPro" id="IPR029499">
    <property type="entry name" value="PduO-typ"/>
</dbReference>
<dbReference type="STRING" id="525903.Taci_0552"/>
<dbReference type="Pfam" id="PF01923">
    <property type="entry name" value="Cob_adeno_trans"/>
    <property type="match status" value="1"/>
</dbReference>
<proteinExistence type="inferred from homology"/>
<dbReference type="EMBL" id="CP001818">
    <property type="protein sequence ID" value="ACZ18788.1"/>
    <property type="molecule type" value="Genomic_DNA"/>
</dbReference>
<dbReference type="PANTHER" id="PTHR12213:SF0">
    <property type="entry name" value="CORRINOID ADENOSYLTRANSFERASE MMAB"/>
    <property type="match status" value="1"/>
</dbReference>
<gene>
    <name evidence="6" type="ordered locus">Taci_0552</name>
</gene>
<dbReference type="NCBIfam" id="TIGR00636">
    <property type="entry name" value="PduO_Nterm"/>
    <property type="match status" value="1"/>
</dbReference>
<reference evidence="6 7" key="1">
    <citation type="journal article" date="2009" name="Stand. Genomic Sci.">
        <title>Complete genome sequence of Thermanaerovibrio acidaminovorans type strain (Su883).</title>
        <authorList>
            <person name="Chovatia M."/>
            <person name="Sikorski J."/>
            <person name="Schroder M."/>
            <person name="Lapidus A."/>
            <person name="Nolan M."/>
            <person name="Tice H."/>
            <person name="Glavina Del Rio T."/>
            <person name="Copeland A."/>
            <person name="Cheng J.F."/>
            <person name="Lucas S."/>
            <person name="Chen F."/>
            <person name="Bruce D."/>
            <person name="Goodwin L."/>
            <person name="Pitluck S."/>
            <person name="Ivanova N."/>
            <person name="Mavromatis K."/>
            <person name="Ovchinnikova G."/>
            <person name="Pati A."/>
            <person name="Chen A."/>
            <person name="Palaniappan K."/>
            <person name="Land M."/>
            <person name="Hauser L."/>
            <person name="Chang Y.J."/>
            <person name="Jeffries C.D."/>
            <person name="Chain P."/>
            <person name="Saunders E."/>
            <person name="Detter J.C."/>
            <person name="Brettin T."/>
            <person name="Rohde M."/>
            <person name="Goker M."/>
            <person name="Spring S."/>
            <person name="Bristow J."/>
            <person name="Markowitz V."/>
            <person name="Hugenholtz P."/>
            <person name="Kyrpides N.C."/>
            <person name="Klenk H.P."/>
            <person name="Eisen J.A."/>
        </authorList>
    </citation>
    <scope>NUCLEOTIDE SEQUENCE [LARGE SCALE GENOMIC DNA]</scope>
    <source>
        <strain evidence="7">ATCC 49978 / DSM 6589 / Su883</strain>
    </source>
</reference>
<dbReference type="RefSeq" id="WP_012869304.1">
    <property type="nucleotide sequence ID" value="NC_013522.1"/>
</dbReference>
<accession>D1B935</accession>
<dbReference type="InterPro" id="IPR036451">
    <property type="entry name" value="CblAdoTrfase-like_sf"/>
</dbReference>
<comment type="similarity">
    <text evidence="4">Belongs to the Cob(I)alamin adenosyltransferase family.</text>
</comment>
<sequence>MPDLIITTKGGDRGETSLCNGQRVPKDHPLVELYGTVDECQAHVGMARATCPFDEVAQWLLKLEENMSYAMGSLAKCDDLPEPDTALLEEIVDKVTSEHRGPFRFVRPGDSVSGAALHVARTVARRAERVAVGLYRRGEITEAQYVYLNRLSDAIYALSLWVDGLCRERC</sequence>
<name>D1B935_THEAS</name>
<keyword evidence="2 4" id="KW-0547">Nucleotide-binding</keyword>
<dbReference type="EC" id="2.5.1.17" evidence="4"/>
<organism evidence="6 7">
    <name type="scientific">Thermanaerovibrio acidaminovorans (strain ATCC 49978 / DSM 6589 / Su883)</name>
    <name type="common">Selenomonas acidaminovorans</name>
    <dbReference type="NCBI Taxonomy" id="525903"/>
    <lineage>
        <taxon>Bacteria</taxon>
        <taxon>Thermotogati</taxon>
        <taxon>Synergistota</taxon>
        <taxon>Synergistia</taxon>
        <taxon>Synergistales</taxon>
        <taxon>Synergistaceae</taxon>
        <taxon>Thermanaerovibrio</taxon>
    </lineage>
</organism>
<dbReference type="Proteomes" id="UP000002030">
    <property type="component" value="Chromosome"/>
</dbReference>
<dbReference type="GO" id="GO:0009236">
    <property type="term" value="P:cobalamin biosynthetic process"/>
    <property type="evidence" value="ECO:0007669"/>
    <property type="project" value="UniProtKB-UniRule"/>
</dbReference>
<dbReference type="eggNOG" id="COG2096">
    <property type="taxonomic scope" value="Bacteria"/>
</dbReference>
<evidence type="ECO:0000259" key="5">
    <source>
        <dbReference type="Pfam" id="PF01923"/>
    </source>
</evidence>
<keyword evidence="7" id="KW-1185">Reference proteome</keyword>